<dbReference type="Gene3D" id="3.40.50.1110">
    <property type="entry name" value="SGNH hydrolase"/>
    <property type="match status" value="1"/>
</dbReference>
<accession>A0A1M7YXH2</accession>
<organism evidence="4 5">
    <name type="scientific">Vibrio quintilis</name>
    <dbReference type="NCBI Taxonomy" id="1117707"/>
    <lineage>
        <taxon>Bacteria</taxon>
        <taxon>Pseudomonadati</taxon>
        <taxon>Pseudomonadota</taxon>
        <taxon>Gammaproteobacteria</taxon>
        <taxon>Vibrionales</taxon>
        <taxon>Vibrionaceae</taxon>
        <taxon>Vibrio</taxon>
    </lineage>
</organism>
<dbReference type="Pfam" id="PF03629">
    <property type="entry name" value="SASA"/>
    <property type="match status" value="1"/>
</dbReference>
<dbReference type="InterPro" id="IPR005181">
    <property type="entry name" value="SASA"/>
</dbReference>
<evidence type="ECO:0000259" key="3">
    <source>
        <dbReference type="PROSITE" id="PS51173"/>
    </source>
</evidence>
<dbReference type="GO" id="GO:0004553">
    <property type="term" value="F:hydrolase activity, hydrolyzing O-glycosyl compounds"/>
    <property type="evidence" value="ECO:0007669"/>
    <property type="project" value="InterPro"/>
</dbReference>
<dbReference type="OrthoDB" id="4241492at2"/>
<evidence type="ECO:0000313" key="5">
    <source>
        <dbReference type="Proteomes" id="UP000184600"/>
    </source>
</evidence>
<dbReference type="GO" id="GO:0005975">
    <property type="term" value="P:carbohydrate metabolic process"/>
    <property type="evidence" value="ECO:0007669"/>
    <property type="project" value="InterPro"/>
</dbReference>
<feature type="domain" description="CBM2" evidence="3">
    <location>
        <begin position="450"/>
        <end position="538"/>
    </location>
</feature>
<keyword evidence="5" id="KW-1185">Reference proteome</keyword>
<evidence type="ECO:0000256" key="2">
    <source>
        <dbReference type="SAM" id="SignalP"/>
    </source>
</evidence>
<dbReference type="GO" id="GO:0016788">
    <property type="term" value="F:hydrolase activity, acting on ester bonds"/>
    <property type="evidence" value="ECO:0007669"/>
    <property type="project" value="UniProtKB-ARBA"/>
</dbReference>
<keyword evidence="1" id="KW-0378">Hydrolase</keyword>
<keyword evidence="2" id="KW-0732">Signal</keyword>
<dbReference type="InterPro" id="IPR008965">
    <property type="entry name" value="CBM2/CBM3_carb-bd_dom_sf"/>
</dbReference>
<dbReference type="PANTHER" id="PTHR31988">
    <property type="entry name" value="ESTERASE, PUTATIVE (DUF303)-RELATED"/>
    <property type="match status" value="1"/>
</dbReference>
<dbReference type="RefSeq" id="WP_073584071.1">
    <property type="nucleotide sequence ID" value="NZ_AP024898.1"/>
</dbReference>
<dbReference type="PANTHER" id="PTHR31988:SF19">
    <property type="entry name" value="9-O-ACETYL-N-ACETYLNEURAMINIC ACID DEACETYLASE-RELATED"/>
    <property type="match status" value="1"/>
</dbReference>
<name>A0A1M7YXH2_9VIBR</name>
<dbReference type="InterPro" id="IPR052940">
    <property type="entry name" value="Carb_Esterase_6"/>
</dbReference>
<dbReference type="InterPro" id="IPR036514">
    <property type="entry name" value="SGNH_hydro_sf"/>
</dbReference>
<dbReference type="EMBL" id="FRFG01000037">
    <property type="protein sequence ID" value="SHO57284.1"/>
    <property type="molecule type" value="Genomic_DNA"/>
</dbReference>
<dbReference type="SMART" id="SM00637">
    <property type="entry name" value="CBD_II"/>
    <property type="match status" value="1"/>
</dbReference>
<reference evidence="5" key="1">
    <citation type="submission" date="2016-12" db="EMBL/GenBank/DDBJ databases">
        <authorList>
            <person name="Rodrigo-Torres L."/>
            <person name="Arahal R.D."/>
            <person name="Lucena T."/>
        </authorList>
    </citation>
    <scope>NUCLEOTIDE SEQUENCE [LARGE SCALE GENOMIC DNA]</scope>
</reference>
<evidence type="ECO:0000313" key="4">
    <source>
        <dbReference type="EMBL" id="SHO57284.1"/>
    </source>
</evidence>
<dbReference type="Pfam" id="PF00553">
    <property type="entry name" value="CBM_2"/>
    <property type="match status" value="1"/>
</dbReference>
<evidence type="ECO:0000256" key="1">
    <source>
        <dbReference type="ARBA" id="ARBA00022801"/>
    </source>
</evidence>
<dbReference type="InterPro" id="IPR012291">
    <property type="entry name" value="CBM2_carb-bd_dom_sf"/>
</dbReference>
<dbReference type="Gene3D" id="2.60.40.290">
    <property type="match status" value="1"/>
</dbReference>
<dbReference type="STRING" id="1117707.VQ7734_03053"/>
<dbReference type="InterPro" id="IPR001919">
    <property type="entry name" value="CBD2"/>
</dbReference>
<dbReference type="PROSITE" id="PS51173">
    <property type="entry name" value="CBM2"/>
    <property type="match status" value="1"/>
</dbReference>
<dbReference type="SUPFAM" id="SSF52266">
    <property type="entry name" value="SGNH hydrolase"/>
    <property type="match status" value="1"/>
</dbReference>
<dbReference type="Gene3D" id="2.60.120.260">
    <property type="entry name" value="Galactose-binding domain-like"/>
    <property type="match status" value="1"/>
</dbReference>
<proteinExistence type="predicted"/>
<dbReference type="AlphaFoldDB" id="A0A1M7YXH2"/>
<protein>
    <submittedName>
        <fullName evidence="4">Carbohydrate acetyl esterase/feruloyl esterase</fullName>
    </submittedName>
</protein>
<feature type="signal peptide" evidence="2">
    <location>
        <begin position="1"/>
        <end position="22"/>
    </location>
</feature>
<dbReference type="Proteomes" id="UP000184600">
    <property type="component" value="Unassembled WGS sequence"/>
</dbReference>
<dbReference type="GO" id="GO:0030247">
    <property type="term" value="F:polysaccharide binding"/>
    <property type="evidence" value="ECO:0007669"/>
    <property type="project" value="UniProtKB-UniRule"/>
</dbReference>
<dbReference type="SUPFAM" id="SSF49384">
    <property type="entry name" value="Carbohydrate-binding domain"/>
    <property type="match status" value="1"/>
</dbReference>
<sequence length="538" mass="58126">MNKLPLLAGVLSMALFPVFTQAEPDPNFHIYLALGQSNMQGAAHLPDTTISHPRVKVLQSQDCNETEYGYGTWRGHFQPVIRCKEGNREKPDGTSGPIGLSPVDTFAVTMAEAEGEDITIGIVGAAYGGSDIRAHLPNCADYDTCKPPYGSVTGAPVVNGTTPIYQWILDLAKKAQKVGVIKGIIFHHGESNAGQEAWIEYVNQLVTHLREDLNLDPAKVPFIAGELPRTGCCATVHNPLVHRLPDYIENAYWVSSGPMPDGTVLGDRSDHLHWSTFSVIEMGKRYAAKMLEVGNYPSADSQLSFEFEDFSSQSSFAPFETKTHINASGEQYIMWPDNDNQVLTSPSDSASGQVTAAFTLSEKATVGFKVRADMATADDDSFYYKLDAGDWKSQNQKLTSGWATLSVATFSDLAAGDHTLQILRREDGAKLDKLYLTASAGDITRTSSDTPSTDGGITASLTIKDDWTTGYCADVKITNNGQSSVKWNVSLDIEGTASNVYNAKWSQDGTSLTLSGVSWNDTVAAGASISSVGFCAKR</sequence>
<feature type="chain" id="PRO_5012703656" evidence="2">
    <location>
        <begin position="23"/>
        <end position="538"/>
    </location>
</feature>
<gene>
    <name evidence="4" type="primary">axe1-6A_2</name>
    <name evidence="4" type="ORF">VQ7734_03053</name>
</gene>